<dbReference type="AlphaFoldDB" id="A0A6J7C5F0"/>
<organism evidence="4">
    <name type="scientific">freshwater metagenome</name>
    <dbReference type="NCBI Taxonomy" id="449393"/>
    <lineage>
        <taxon>unclassified sequences</taxon>
        <taxon>metagenomes</taxon>
        <taxon>ecological metagenomes</taxon>
    </lineage>
</organism>
<reference evidence="4" key="1">
    <citation type="submission" date="2020-05" db="EMBL/GenBank/DDBJ databases">
        <authorList>
            <person name="Chiriac C."/>
            <person name="Salcher M."/>
            <person name="Ghai R."/>
            <person name="Kavagutti S V."/>
        </authorList>
    </citation>
    <scope>NUCLEOTIDE SEQUENCE</scope>
</reference>
<dbReference type="EMBL" id="CAFBMT010000001">
    <property type="protein sequence ID" value="CAB4911237.1"/>
    <property type="molecule type" value="Genomic_DNA"/>
</dbReference>
<evidence type="ECO:0000313" key="2">
    <source>
        <dbReference type="EMBL" id="CAB4707401.1"/>
    </source>
</evidence>
<dbReference type="EMBL" id="CAFBIY010000103">
    <property type="protein sequence ID" value="CAB4851928.1"/>
    <property type="molecule type" value="Genomic_DNA"/>
</dbReference>
<evidence type="ECO:0000313" key="5">
    <source>
        <dbReference type="EMBL" id="CAB4911237.1"/>
    </source>
</evidence>
<evidence type="ECO:0000313" key="4">
    <source>
        <dbReference type="EMBL" id="CAB4851928.1"/>
    </source>
</evidence>
<dbReference type="EMBL" id="CAEZYF010000002">
    <property type="protein sequence ID" value="CAB4707401.1"/>
    <property type="molecule type" value="Genomic_DNA"/>
</dbReference>
<gene>
    <name evidence="2" type="ORF">UFOPK2656_00438</name>
    <name evidence="3" type="ORF">UFOPK3099_02303</name>
    <name evidence="4" type="ORF">UFOPK3267_01809</name>
    <name evidence="5" type="ORF">UFOPK3651_00206</name>
    <name evidence="6" type="ORF">UFOPK3931_01083</name>
    <name evidence="1" type="ORF">UFOPK4189_00435</name>
</gene>
<protein>
    <submittedName>
        <fullName evidence="4">Unannotated protein</fullName>
    </submittedName>
</protein>
<name>A0A6J7C5F0_9ZZZZ</name>
<dbReference type="EMBL" id="CAFAAV010000219">
    <property type="protein sequence ID" value="CAB4833087.1"/>
    <property type="molecule type" value="Genomic_DNA"/>
</dbReference>
<evidence type="ECO:0000313" key="3">
    <source>
        <dbReference type="EMBL" id="CAB4833087.1"/>
    </source>
</evidence>
<proteinExistence type="predicted"/>
<sequence length="335" mass="36077">MNRVVAPIALLCVLYAAVPADAQGVGNDSSTPIYIPGARAVDVRNTSGYLSRYTTIPSSSLFSTTGGRGQACSFVAGTAGVASDGQHYSAGQTVYSNRWLFEETTIVTGGETAPVNPNVSKGALRDAVRSFLVFCDSRDHLLSYLLVSPSDSMLNPHFRLTSLYNGLQLTQPTVFRNPVVDRWGGLITRYPAWLAIDPGSWRPHWSNSVSWRGWLMYLYVTPLALDFHVVFTPDPAQPSPAFDGIVPCVIRGATPSADAHALPAFPTLPDTALPGVNGPCTWTPPGPGSVSIEARITYSVTFWANGYTEQQPDYVWSSAPARFATGELSSVNTNR</sequence>
<accession>A0A6J7C5F0</accession>
<dbReference type="EMBL" id="CAESGF010000002">
    <property type="protein sequence ID" value="CAB4362655.1"/>
    <property type="molecule type" value="Genomic_DNA"/>
</dbReference>
<evidence type="ECO:0000313" key="1">
    <source>
        <dbReference type="EMBL" id="CAB4362655.1"/>
    </source>
</evidence>
<evidence type="ECO:0000313" key="6">
    <source>
        <dbReference type="EMBL" id="CAB4985156.1"/>
    </source>
</evidence>
<dbReference type="EMBL" id="CAFBOL010000021">
    <property type="protein sequence ID" value="CAB4985156.1"/>
    <property type="molecule type" value="Genomic_DNA"/>
</dbReference>